<dbReference type="PANTHER" id="PTHR22619">
    <property type="entry name" value="ZINC FINGER SWIM DOMAIN CONTAINING PROTEIN 4, 5, 6"/>
    <property type="match status" value="1"/>
</dbReference>
<feature type="region of interest" description="Disordered" evidence="1">
    <location>
        <begin position="13"/>
        <end position="86"/>
    </location>
</feature>
<organism evidence="2 3">
    <name type="scientific">Gryllus longicercus</name>
    <dbReference type="NCBI Taxonomy" id="2509291"/>
    <lineage>
        <taxon>Eukaryota</taxon>
        <taxon>Metazoa</taxon>
        <taxon>Ecdysozoa</taxon>
        <taxon>Arthropoda</taxon>
        <taxon>Hexapoda</taxon>
        <taxon>Insecta</taxon>
        <taxon>Pterygota</taxon>
        <taxon>Neoptera</taxon>
        <taxon>Polyneoptera</taxon>
        <taxon>Orthoptera</taxon>
        <taxon>Ensifera</taxon>
        <taxon>Gryllidea</taxon>
        <taxon>Grylloidea</taxon>
        <taxon>Gryllidae</taxon>
        <taxon>Gryllinae</taxon>
        <taxon>Gryllus</taxon>
    </lineage>
</organism>
<proteinExistence type="predicted"/>
<sequence length="346" mass="36389">MSGVKRLCCARVGGGGASGSGGGSGAGGSGGGPHHPPHPLPPHYPLLLHHHHPGAEAAPPQPAPQPPHPGPVAAAGPGPGPGPVPLPVGPVPLAPVGALGGLGALGGCGVTSAPFLLASELRLGGGGRCVDSLLDITAKIVAENIPFQRIEERYDRIPEPVQRRIIYWSFPRDERDICMYSSLSRVPPVNASGEHQNLSFYKGLKLLETGCVDNVLQVESLPGMGRKQFYGHPAPAKWAVWVLQEREISSLIALTGLRLDTLAIVYSGVHSDVEATATTHTFAHFIESTLCQLSGAYGYEYVSWIRQRLRLFSVGRGVDQGSAVYNVALVRFVPVLQEGFTGCLTV</sequence>
<accession>A0AAN9YV13</accession>
<reference evidence="2 3" key="1">
    <citation type="submission" date="2024-03" db="EMBL/GenBank/DDBJ databases">
        <title>The genome assembly and annotation of the cricket Gryllus longicercus Weissman &amp; Gray.</title>
        <authorList>
            <person name="Szrajer S."/>
            <person name="Gray D."/>
            <person name="Ylla G."/>
        </authorList>
    </citation>
    <scope>NUCLEOTIDE SEQUENCE [LARGE SCALE GENOMIC DNA]</scope>
    <source>
        <strain evidence="2">DAG 2021-001</strain>
        <tissue evidence="2">Whole body minus gut</tissue>
    </source>
</reference>
<feature type="compositionally biased region" description="Gly residues" evidence="1">
    <location>
        <begin position="13"/>
        <end position="33"/>
    </location>
</feature>
<dbReference type="Proteomes" id="UP001378592">
    <property type="component" value="Unassembled WGS sequence"/>
</dbReference>
<evidence type="ECO:0000313" key="2">
    <source>
        <dbReference type="EMBL" id="KAK7790430.1"/>
    </source>
</evidence>
<gene>
    <name evidence="2" type="ORF">R5R35_009481</name>
</gene>
<dbReference type="GO" id="GO:0031462">
    <property type="term" value="C:Cul2-RING ubiquitin ligase complex"/>
    <property type="evidence" value="ECO:0007669"/>
    <property type="project" value="TreeGrafter"/>
</dbReference>
<keyword evidence="3" id="KW-1185">Reference proteome</keyword>
<evidence type="ECO:0000313" key="3">
    <source>
        <dbReference type="Proteomes" id="UP001378592"/>
    </source>
</evidence>
<dbReference type="PANTHER" id="PTHR22619:SF0">
    <property type="entry name" value="ZINC FINGER SWIM DOMAIN-CONTAINING PROTEIN 6-LIKE PROTEIN"/>
    <property type="match status" value="1"/>
</dbReference>
<protein>
    <submittedName>
        <fullName evidence="2">Uncharacterized protein</fullName>
    </submittedName>
</protein>
<feature type="compositionally biased region" description="Pro residues" evidence="1">
    <location>
        <begin position="59"/>
        <end position="70"/>
    </location>
</feature>
<name>A0AAN9YV13_9ORTH</name>
<dbReference type="AlphaFoldDB" id="A0AAN9YV13"/>
<evidence type="ECO:0000256" key="1">
    <source>
        <dbReference type="SAM" id="MobiDB-lite"/>
    </source>
</evidence>
<dbReference type="EMBL" id="JAZDUA010000625">
    <property type="protein sequence ID" value="KAK7790430.1"/>
    <property type="molecule type" value="Genomic_DNA"/>
</dbReference>
<comment type="caution">
    <text evidence="2">The sequence shown here is derived from an EMBL/GenBank/DDBJ whole genome shotgun (WGS) entry which is preliminary data.</text>
</comment>